<feature type="transmembrane region" description="Helical" evidence="9">
    <location>
        <begin position="121"/>
        <end position="138"/>
    </location>
</feature>
<evidence type="ECO:0000313" key="10">
    <source>
        <dbReference type="EMBL" id="MDT0617739.1"/>
    </source>
</evidence>
<dbReference type="PANTHER" id="PTHR30574">
    <property type="entry name" value="INNER MEMBRANE PROTEIN YEDE"/>
    <property type="match status" value="1"/>
</dbReference>
<feature type="transmembrane region" description="Helical" evidence="9">
    <location>
        <begin position="12"/>
        <end position="31"/>
    </location>
</feature>
<dbReference type="RefSeq" id="WP_311657626.1">
    <property type="nucleotide sequence ID" value="NZ_JAVRHY010000003.1"/>
</dbReference>
<keyword evidence="2" id="KW-0813">Transport</keyword>
<keyword evidence="4" id="KW-0997">Cell inner membrane</keyword>
<evidence type="ECO:0000256" key="2">
    <source>
        <dbReference type="ARBA" id="ARBA00022448"/>
    </source>
</evidence>
<evidence type="ECO:0000256" key="5">
    <source>
        <dbReference type="ARBA" id="ARBA00022692"/>
    </source>
</evidence>
<dbReference type="InterPro" id="IPR007272">
    <property type="entry name" value="Sulf_transp_TsuA/YedE"/>
</dbReference>
<organism evidence="10 11">
    <name type="scientific">Spectribacter acetivorans</name>
    <dbReference type="NCBI Taxonomy" id="3075603"/>
    <lineage>
        <taxon>Bacteria</taxon>
        <taxon>Pseudomonadati</taxon>
        <taxon>Pseudomonadota</taxon>
        <taxon>Gammaproteobacteria</taxon>
        <taxon>Salinisphaerales</taxon>
        <taxon>Salinisphaeraceae</taxon>
        <taxon>Spectribacter</taxon>
    </lineage>
</organism>
<feature type="transmembrane region" description="Helical" evidence="9">
    <location>
        <begin position="52"/>
        <end position="70"/>
    </location>
</feature>
<comment type="similarity">
    <text evidence="8">Belongs to the TsuA/YedE (TC 9.B.102) family.</text>
</comment>
<protein>
    <submittedName>
        <fullName evidence="10">YeeE/YedE family protein</fullName>
    </submittedName>
</protein>
<evidence type="ECO:0000256" key="7">
    <source>
        <dbReference type="ARBA" id="ARBA00023136"/>
    </source>
</evidence>
<evidence type="ECO:0000313" key="11">
    <source>
        <dbReference type="Proteomes" id="UP001259982"/>
    </source>
</evidence>
<evidence type="ECO:0000256" key="3">
    <source>
        <dbReference type="ARBA" id="ARBA00022475"/>
    </source>
</evidence>
<keyword evidence="6 9" id="KW-1133">Transmembrane helix</keyword>
<comment type="caution">
    <text evidence="10">The sequence shown here is derived from an EMBL/GenBank/DDBJ whole genome shotgun (WGS) entry which is preliminary data.</text>
</comment>
<dbReference type="EMBL" id="JAVRHY010000003">
    <property type="protein sequence ID" value="MDT0617739.1"/>
    <property type="molecule type" value="Genomic_DNA"/>
</dbReference>
<keyword evidence="3" id="KW-1003">Cell membrane</keyword>
<keyword evidence="11" id="KW-1185">Reference proteome</keyword>
<reference evidence="10 11" key="1">
    <citation type="submission" date="2023-09" db="EMBL/GenBank/DDBJ databases">
        <authorList>
            <person name="Rey-Velasco X."/>
        </authorList>
    </citation>
    <scope>NUCLEOTIDE SEQUENCE [LARGE SCALE GENOMIC DNA]</scope>
    <source>
        <strain evidence="10 11">P385</strain>
    </source>
</reference>
<dbReference type="PANTHER" id="PTHR30574:SF1">
    <property type="entry name" value="SULPHUR TRANSPORT DOMAIN-CONTAINING PROTEIN"/>
    <property type="match status" value="1"/>
</dbReference>
<keyword evidence="5 9" id="KW-0812">Transmembrane</keyword>
<accession>A0ABU3B5L0</accession>
<evidence type="ECO:0000256" key="1">
    <source>
        <dbReference type="ARBA" id="ARBA00004429"/>
    </source>
</evidence>
<comment type="subcellular location">
    <subcellularLocation>
        <location evidence="1">Cell inner membrane</location>
        <topology evidence="1">Multi-pass membrane protein</topology>
    </subcellularLocation>
</comment>
<evidence type="ECO:0000256" key="4">
    <source>
        <dbReference type="ARBA" id="ARBA00022519"/>
    </source>
</evidence>
<evidence type="ECO:0000256" key="9">
    <source>
        <dbReference type="SAM" id="Phobius"/>
    </source>
</evidence>
<gene>
    <name evidence="10" type="ORF">RM531_04575</name>
</gene>
<proteinExistence type="inferred from homology"/>
<dbReference type="Proteomes" id="UP001259982">
    <property type="component" value="Unassembled WGS sequence"/>
</dbReference>
<feature type="transmembrane region" description="Helical" evidence="9">
    <location>
        <begin position="82"/>
        <end position="100"/>
    </location>
</feature>
<name>A0ABU3B5L0_9GAMM</name>
<evidence type="ECO:0000256" key="8">
    <source>
        <dbReference type="ARBA" id="ARBA00035655"/>
    </source>
</evidence>
<sequence>MPTDIVNFTPWSALAGGALIGLAATLFLLANGRIAGISGVLHGAVRQAEGRGWRLLFMAGLLAGTGLYVALFPGDLEPREGYPMWLLIVAGLLVGAGTRWGAGCTSGHGVCGIARWSRRSIAATVAFMVIGVISASWLRHLLGV</sequence>
<keyword evidence="7 9" id="KW-0472">Membrane</keyword>
<dbReference type="Pfam" id="PF04143">
    <property type="entry name" value="Sulf_transp"/>
    <property type="match status" value="1"/>
</dbReference>
<evidence type="ECO:0000256" key="6">
    <source>
        <dbReference type="ARBA" id="ARBA00022989"/>
    </source>
</evidence>